<name>A0ABT1IFY0_9PSEU</name>
<proteinExistence type="predicted"/>
<dbReference type="EMBL" id="JAMTCO010000009">
    <property type="protein sequence ID" value="MCP2271552.1"/>
    <property type="molecule type" value="Genomic_DNA"/>
</dbReference>
<accession>A0ABT1IFY0</accession>
<organism evidence="1 2">
    <name type="scientific">Actinokineospora diospyrosa</name>
    <dbReference type="NCBI Taxonomy" id="103728"/>
    <lineage>
        <taxon>Bacteria</taxon>
        <taxon>Bacillati</taxon>
        <taxon>Actinomycetota</taxon>
        <taxon>Actinomycetes</taxon>
        <taxon>Pseudonocardiales</taxon>
        <taxon>Pseudonocardiaceae</taxon>
        <taxon>Actinokineospora</taxon>
    </lineage>
</organism>
<dbReference type="RefSeq" id="WP_253888485.1">
    <property type="nucleotide sequence ID" value="NZ_BAAAVB010000005.1"/>
</dbReference>
<comment type="caution">
    <text evidence="1">The sequence shown here is derived from an EMBL/GenBank/DDBJ whole genome shotgun (WGS) entry which is preliminary data.</text>
</comment>
<evidence type="ECO:0000313" key="1">
    <source>
        <dbReference type="EMBL" id="MCP2271552.1"/>
    </source>
</evidence>
<gene>
    <name evidence="1" type="ORF">LV75_004066</name>
</gene>
<evidence type="ECO:0000313" key="2">
    <source>
        <dbReference type="Proteomes" id="UP001205185"/>
    </source>
</evidence>
<keyword evidence="2" id="KW-1185">Reference proteome</keyword>
<reference evidence="1 2" key="1">
    <citation type="submission" date="2022-06" db="EMBL/GenBank/DDBJ databases">
        <title>Genomic Encyclopedia of Archaeal and Bacterial Type Strains, Phase II (KMG-II): from individual species to whole genera.</title>
        <authorList>
            <person name="Goeker M."/>
        </authorList>
    </citation>
    <scope>NUCLEOTIDE SEQUENCE [LARGE SCALE GENOMIC DNA]</scope>
    <source>
        <strain evidence="1 2">DSM 44255</strain>
    </source>
</reference>
<protein>
    <submittedName>
        <fullName evidence="1">Uncharacterized protein</fullName>
    </submittedName>
</protein>
<dbReference type="Proteomes" id="UP001205185">
    <property type="component" value="Unassembled WGS sequence"/>
</dbReference>
<sequence>MTVALREFPILRGVCRAIADSGGELADLSDVELFEAVVAAAEWVGDPIPVDERLAPLAAAVGERLRAGWFAEVTPGREQARFSAVAEPIDIALTRPPLDSTAVIDDKPRGAWWTSSRLPDGTSAWSRAETVLGTPESRAAGDDATRQERWWTVDTASARIHRIESTSDYLELLERHPLAGSAVPRVDWVAAATEFDAVHLSAAGLVHTQSVPVETSRGTTALRGWNCESTAWLRAPRAERAPMAPASSRAPLA</sequence>